<dbReference type="Gene3D" id="3.40.50.300">
    <property type="entry name" value="P-loop containing nucleotide triphosphate hydrolases"/>
    <property type="match status" value="1"/>
</dbReference>
<dbReference type="GO" id="GO:0006886">
    <property type="term" value="P:intracellular protein transport"/>
    <property type="evidence" value="ECO:0007669"/>
    <property type="project" value="InterPro"/>
</dbReference>
<evidence type="ECO:0000313" key="2">
    <source>
        <dbReference type="EMBL" id="CAF1153115.1"/>
    </source>
</evidence>
<dbReference type="OrthoDB" id="27934at2759"/>
<dbReference type="AlphaFoldDB" id="A0A814P111"/>
<reference evidence="1" key="1">
    <citation type="submission" date="2021-02" db="EMBL/GenBank/DDBJ databases">
        <authorList>
            <person name="Nowell W R."/>
        </authorList>
    </citation>
    <scope>NUCLEOTIDE SEQUENCE</scope>
</reference>
<dbReference type="GO" id="GO:0005524">
    <property type="term" value="F:ATP binding"/>
    <property type="evidence" value="ECO:0007669"/>
    <property type="project" value="InterPro"/>
</dbReference>
<dbReference type="EMBL" id="CAJNOM010000155">
    <property type="protein sequence ID" value="CAF1153115.1"/>
    <property type="molecule type" value="Genomic_DNA"/>
</dbReference>
<gene>
    <name evidence="1" type="ORF">BJG266_LOCUS21259</name>
    <name evidence="2" type="ORF">QVE165_LOCUS23131</name>
</gene>
<dbReference type="Proteomes" id="UP000663877">
    <property type="component" value="Unassembled WGS sequence"/>
</dbReference>
<accession>A0A814P111</accession>
<dbReference type="PANTHER" id="PTHR30612">
    <property type="entry name" value="SECA INNER MEMBRANE COMPONENT OF SEC PROTEIN SECRETION SYSTEM"/>
    <property type="match status" value="1"/>
</dbReference>
<dbReference type="EMBL" id="CAJNOI010000125">
    <property type="protein sequence ID" value="CAF1099275.1"/>
    <property type="molecule type" value="Genomic_DNA"/>
</dbReference>
<evidence type="ECO:0000313" key="4">
    <source>
        <dbReference type="Proteomes" id="UP000663877"/>
    </source>
</evidence>
<keyword evidence="3" id="KW-1185">Reference proteome</keyword>
<evidence type="ECO:0000313" key="1">
    <source>
        <dbReference type="EMBL" id="CAF1099275.1"/>
    </source>
</evidence>
<dbReference type="InterPro" id="IPR000185">
    <property type="entry name" value="SecA"/>
</dbReference>
<comment type="caution">
    <text evidence="1">The sequence shown here is derived from an EMBL/GenBank/DDBJ whole genome shotgun (WGS) entry which is preliminary data.</text>
</comment>
<evidence type="ECO:0000313" key="3">
    <source>
        <dbReference type="Proteomes" id="UP000663832"/>
    </source>
</evidence>
<dbReference type="GO" id="GO:0006605">
    <property type="term" value="P:protein targeting"/>
    <property type="evidence" value="ECO:0007669"/>
    <property type="project" value="InterPro"/>
</dbReference>
<dbReference type="SUPFAM" id="SSF52540">
    <property type="entry name" value="P-loop containing nucleoside triphosphate hydrolases"/>
    <property type="match status" value="1"/>
</dbReference>
<dbReference type="PANTHER" id="PTHR30612:SF0">
    <property type="entry name" value="CHLOROPLAST PROTEIN-TRANSPORTING ATPASE"/>
    <property type="match status" value="1"/>
</dbReference>
<dbReference type="InterPro" id="IPR027417">
    <property type="entry name" value="P-loop_NTPase"/>
</dbReference>
<organism evidence="1 4">
    <name type="scientific">Adineta steineri</name>
    <dbReference type="NCBI Taxonomy" id="433720"/>
    <lineage>
        <taxon>Eukaryota</taxon>
        <taxon>Metazoa</taxon>
        <taxon>Spiralia</taxon>
        <taxon>Gnathifera</taxon>
        <taxon>Rotifera</taxon>
        <taxon>Eurotatoria</taxon>
        <taxon>Bdelloidea</taxon>
        <taxon>Adinetida</taxon>
        <taxon>Adinetidae</taxon>
        <taxon>Adineta</taxon>
    </lineage>
</organism>
<sequence length="372" mass="43837">MYKHIYDLSGTLGSENEREFLKLTYKVDLITISAALPSKFKEEQPMLSQNREQWRNKILDEAIKISETRSVLIICETIKDVDQIHQIFCVLKYFDLNKLFVYKRSYEKFSVEHDDLDIGKIITATNLAGKGTDIKITNELNNNDDLHVILTYLPDSYRVEQQTFEEFINQLNNIEHTNDVIQELVVESSQLLKLAKFHIKNKNNQQAFEVLNKVIYGEPKFSHAASFNEHQLKNIFVNYQLNYDKIKNYSIKTDCINENNLKQYFEDLNIPHREHFQQLMIQQDFIIDVKDFIIVNMVETNTENYQLKEFINKLGKELKSINEIKPEKEAFIYTNKIATINNIDKLQNKPVEQFTLTTLNDFLETENLNIND</sequence>
<name>A0A814P111_9BILA</name>
<protein>
    <submittedName>
        <fullName evidence="1">Uncharacterized protein</fullName>
    </submittedName>
</protein>
<proteinExistence type="predicted"/>
<dbReference type="Proteomes" id="UP000663832">
    <property type="component" value="Unassembled WGS sequence"/>
</dbReference>